<dbReference type="AlphaFoldDB" id="A0A0J1HIT7"/>
<sequence length="531" mass="58574">MYNLATLIERNASFRGDRTALIFNDEKLDYRTLNTLINRAANHLRNLGVKPDDKIALSCPNNPAFVIAYYAIQKVGAVTVPLNVMLKGTEVTYHLDDSDAIAFICYEGNSALPSGEYGYEGFSQAERCQHFICIPSGSELQMALPTEQPNEQSAPTHNAPQYHNFGSWLTDTDNDHFEAIFRRAEDTCVILYTSGTTGRAKGAELTQSNMLCNAQACQALLNQKGTDVSMAILPLFHTFGQSLILNTSMLAGSALVLIPRFVPKLVIQQMYEHKVTHIAGVPTMFIGLLAFAEKHGGEDIIEIAKHLKVAISGGASMPVEVLKQFEEKLNVPVIEGYGLSESSPVAAFNHLEFERKPGSIGQPLAGVSMKVIDDQGNTVPAGAEGELLIRGHNVMKGYYKKPEETAKTVVNGWLHTGDIVRIDEEGYVYVVDRLKEVIIRGGFNIYPRDIEETFMAHPDIQMIAVIGVPHKSYGEEAKAFVILKDGAKVSAKELVQWGKARLADYKYPRLIDIVEELPMTATGKILKRMLK</sequence>
<dbReference type="InterPro" id="IPR045851">
    <property type="entry name" value="AMP-bd_C_sf"/>
</dbReference>
<dbReference type="PATRIC" id="fig|320778.3.peg.428"/>
<dbReference type="EMBL" id="LDOU01000002">
    <property type="protein sequence ID" value="KLV11534.1"/>
    <property type="molecule type" value="Genomic_DNA"/>
</dbReference>
<protein>
    <submittedName>
        <fullName evidence="3">Acyl-CoA synthetase</fullName>
    </submittedName>
</protein>
<dbReference type="OrthoDB" id="9803968at2"/>
<dbReference type="Gene3D" id="3.40.50.12780">
    <property type="entry name" value="N-terminal domain of ligase-like"/>
    <property type="match status" value="1"/>
</dbReference>
<organism evidence="3 4">
    <name type="scientific">Photobacterium ganghwense</name>
    <dbReference type="NCBI Taxonomy" id="320778"/>
    <lineage>
        <taxon>Bacteria</taxon>
        <taxon>Pseudomonadati</taxon>
        <taxon>Pseudomonadota</taxon>
        <taxon>Gammaproteobacteria</taxon>
        <taxon>Vibrionales</taxon>
        <taxon>Vibrionaceae</taxon>
        <taxon>Photobacterium</taxon>
    </lineage>
</organism>
<dbReference type="Pfam" id="PF00501">
    <property type="entry name" value="AMP-binding"/>
    <property type="match status" value="1"/>
</dbReference>
<name>A0A0J1HIT7_9GAMM</name>
<comment type="caution">
    <text evidence="3">The sequence shown here is derived from an EMBL/GenBank/DDBJ whole genome shotgun (WGS) entry which is preliminary data.</text>
</comment>
<dbReference type="CDD" id="cd05936">
    <property type="entry name" value="FC-FACS_FadD_like"/>
    <property type="match status" value="1"/>
</dbReference>
<evidence type="ECO:0000313" key="4">
    <source>
        <dbReference type="Proteomes" id="UP000035909"/>
    </source>
</evidence>
<reference evidence="3 4" key="1">
    <citation type="submission" date="2015-05" db="EMBL/GenBank/DDBJ databases">
        <title>Photobacterium galathea sp. nov.</title>
        <authorList>
            <person name="Machado H."/>
            <person name="Gram L."/>
        </authorList>
    </citation>
    <scope>NUCLEOTIDE SEQUENCE [LARGE SCALE GENOMIC DNA]</scope>
    <source>
        <strain evidence="3 4">DSM 22954</strain>
    </source>
</reference>
<feature type="domain" description="AMP-binding enzyme C-terminal" evidence="2">
    <location>
        <begin position="450"/>
        <end position="524"/>
    </location>
</feature>
<dbReference type="InterPro" id="IPR050237">
    <property type="entry name" value="ATP-dep_AMP-bd_enzyme"/>
</dbReference>
<evidence type="ECO:0000259" key="2">
    <source>
        <dbReference type="Pfam" id="PF13193"/>
    </source>
</evidence>
<evidence type="ECO:0000259" key="1">
    <source>
        <dbReference type="Pfam" id="PF00501"/>
    </source>
</evidence>
<dbReference type="SUPFAM" id="SSF56801">
    <property type="entry name" value="Acetyl-CoA synthetase-like"/>
    <property type="match status" value="1"/>
</dbReference>
<dbReference type="PROSITE" id="PS00455">
    <property type="entry name" value="AMP_BINDING"/>
    <property type="match status" value="1"/>
</dbReference>
<dbReference type="RefSeq" id="WP_047883493.1">
    <property type="nucleotide sequence ID" value="NZ_CP071325.1"/>
</dbReference>
<dbReference type="GO" id="GO:0016878">
    <property type="term" value="F:acid-thiol ligase activity"/>
    <property type="evidence" value="ECO:0007669"/>
    <property type="project" value="UniProtKB-ARBA"/>
</dbReference>
<evidence type="ECO:0000313" key="3">
    <source>
        <dbReference type="EMBL" id="KLV11534.1"/>
    </source>
</evidence>
<dbReference type="InterPro" id="IPR000873">
    <property type="entry name" value="AMP-dep_synth/lig_dom"/>
</dbReference>
<dbReference type="InterPro" id="IPR020845">
    <property type="entry name" value="AMP-binding_CS"/>
</dbReference>
<proteinExistence type="predicted"/>
<gene>
    <name evidence="3" type="ORF">ABT57_02020</name>
</gene>
<keyword evidence="4" id="KW-1185">Reference proteome</keyword>
<dbReference type="PANTHER" id="PTHR43767">
    <property type="entry name" value="LONG-CHAIN-FATTY-ACID--COA LIGASE"/>
    <property type="match status" value="1"/>
</dbReference>
<dbReference type="STRING" id="320778.ABT57_02020"/>
<dbReference type="Pfam" id="PF13193">
    <property type="entry name" value="AMP-binding_C"/>
    <property type="match status" value="1"/>
</dbReference>
<dbReference type="Proteomes" id="UP000035909">
    <property type="component" value="Unassembled WGS sequence"/>
</dbReference>
<dbReference type="Gene3D" id="3.30.300.30">
    <property type="match status" value="1"/>
</dbReference>
<dbReference type="PANTHER" id="PTHR43767:SF1">
    <property type="entry name" value="NONRIBOSOMAL PEPTIDE SYNTHASE PES1 (EUROFUNG)-RELATED"/>
    <property type="match status" value="1"/>
</dbReference>
<accession>A0A0J1HIT7</accession>
<dbReference type="InterPro" id="IPR025110">
    <property type="entry name" value="AMP-bd_C"/>
</dbReference>
<feature type="domain" description="AMP-dependent synthetase/ligase" evidence="1">
    <location>
        <begin position="9"/>
        <end position="399"/>
    </location>
</feature>
<dbReference type="InterPro" id="IPR042099">
    <property type="entry name" value="ANL_N_sf"/>
</dbReference>